<name>A0ACB8RU63_9AGAM</name>
<reference evidence="1" key="2">
    <citation type="journal article" date="2022" name="New Phytol.">
        <title>Evolutionary transition to the ectomycorrhizal habit in the genomes of a hyperdiverse lineage of mushroom-forming fungi.</title>
        <authorList>
            <person name="Looney B."/>
            <person name="Miyauchi S."/>
            <person name="Morin E."/>
            <person name="Drula E."/>
            <person name="Courty P.E."/>
            <person name="Kohler A."/>
            <person name="Kuo A."/>
            <person name="LaButti K."/>
            <person name="Pangilinan J."/>
            <person name="Lipzen A."/>
            <person name="Riley R."/>
            <person name="Andreopoulos W."/>
            <person name="He G."/>
            <person name="Johnson J."/>
            <person name="Nolan M."/>
            <person name="Tritt A."/>
            <person name="Barry K.W."/>
            <person name="Grigoriev I.V."/>
            <person name="Nagy L.G."/>
            <person name="Hibbett D."/>
            <person name="Henrissat B."/>
            <person name="Matheny P.B."/>
            <person name="Labbe J."/>
            <person name="Martin F.M."/>
        </authorList>
    </citation>
    <scope>NUCLEOTIDE SEQUENCE</scope>
    <source>
        <strain evidence="1">FP105234-sp</strain>
    </source>
</reference>
<gene>
    <name evidence="1" type="ORF">FA95DRAFT_1281164</name>
</gene>
<dbReference type="EMBL" id="MU275910">
    <property type="protein sequence ID" value="KAI0047131.1"/>
    <property type="molecule type" value="Genomic_DNA"/>
</dbReference>
<sequence length="182" mass="19902">MIIDEQNPDRTGCIMHVMCGRRTHARTGYAISRAMPVYAPQRKHSAPGHRSGRPSTGGGRASTICARRASGPACNSAGGCPCAAARRRQDHPGPEPHHLQVVRAEAGSQLASRSQTDARHTHPEQHEGHERRDGESELVNHCVSFVARRCVFHWRVTTSGRGRTGECEPGVQFVLRDAIFLS</sequence>
<evidence type="ECO:0000313" key="1">
    <source>
        <dbReference type="EMBL" id="KAI0047131.1"/>
    </source>
</evidence>
<protein>
    <submittedName>
        <fullName evidence="1">Uncharacterized protein</fullName>
    </submittedName>
</protein>
<comment type="caution">
    <text evidence="1">The sequence shown here is derived from an EMBL/GenBank/DDBJ whole genome shotgun (WGS) entry which is preliminary data.</text>
</comment>
<keyword evidence="2" id="KW-1185">Reference proteome</keyword>
<dbReference type="Proteomes" id="UP000814033">
    <property type="component" value="Unassembled WGS sequence"/>
</dbReference>
<evidence type="ECO:0000313" key="2">
    <source>
        <dbReference type="Proteomes" id="UP000814033"/>
    </source>
</evidence>
<reference evidence="1" key="1">
    <citation type="submission" date="2021-02" db="EMBL/GenBank/DDBJ databases">
        <authorList>
            <consortium name="DOE Joint Genome Institute"/>
            <person name="Ahrendt S."/>
            <person name="Looney B.P."/>
            <person name="Miyauchi S."/>
            <person name="Morin E."/>
            <person name="Drula E."/>
            <person name="Courty P.E."/>
            <person name="Chicoki N."/>
            <person name="Fauchery L."/>
            <person name="Kohler A."/>
            <person name="Kuo A."/>
            <person name="Labutti K."/>
            <person name="Pangilinan J."/>
            <person name="Lipzen A."/>
            <person name="Riley R."/>
            <person name="Andreopoulos W."/>
            <person name="He G."/>
            <person name="Johnson J."/>
            <person name="Barry K.W."/>
            <person name="Grigoriev I.V."/>
            <person name="Nagy L."/>
            <person name="Hibbett D."/>
            <person name="Henrissat B."/>
            <person name="Matheny P.B."/>
            <person name="Labbe J."/>
            <person name="Martin F."/>
        </authorList>
    </citation>
    <scope>NUCLEOTIDE SEQUENCE</scope>
    <source>
        <strain evidence="1">FP105234-sp</strain>
    </source>
</reference>
<organism evidence="1 2">
    <name type="scientific">Auriscalpium vulgare</name>
    <dbReference type="NCBI Taxonomy" id="40419"/>
    <lineage>
        <taxon>Eukaryota</taxon>
        <taxon>Fungi</taxon>
        <taxon>Dikarya</taxon>
        <taxon>Basidiomycota</taxon>
        <taxon>Agaricomycotina</taxon>
        <taxon>Agaricomycetes</taxon>
        <taxon>Russulales</taxon>
        <taxon>Auriscalpiaceae</taxon>
        <taxon>Auriscalpium</taxon>
    </lineage>
</organism>
<accession>A0ACB8RU63</accession>
<proteinExistence type="predicted"/>